<evidence type="ECO:0000259" key="1">
    <source>
        <dbReference type="PROSITE" id="PS51192"/>
    </source>
</evidence>
<gene>
    <name evidence="2" type="ORF">H0S73_23270</name>
</gene>
<dbReference type="AlphaFoldDB" id="A0A838BUI9"/>
<feature type="domain" description="Helicase ATP-binding" evidence="1">
    <location>
        <begin position="21"/>
        <end position="180"/>
    </location>
</feature>
<dbReference type="GO" id="GO:0004386">
    <property type="term" value="F:helicase activity"/>
    <property type="evidence" value="ECO:0007669"/>
    <property type="project" value="UniProtKB-KW"/>
</dbReference>
<keyword evidence="2" id="KW-0347">Helicase</keyword>
<dbReference type="Gene3D" id="3.40.50.300">
    <property type="entry name" value="P-loop containing nucleotide triphosphate hydrolases"/>
    <property type="match status" value="2"/>
</dbReference>
<dbReference type="InterPro" id="IPR014001">
    <property type="entry name" value="Helicase_ATP-bd"/>
</dbReference>
<protein>
    <submittedName>
        <fullName evidence="2">DEAD/DEAH box helicase family protein</fullName>
    </submittedName>
</protein>
<dbReference type="InterPro" id="IPR006935">
    <property type="entry name" value="Helicase/UvrB_N"/>
</dbReference>
<dbReference type="SMART" id="SM00487">
    <property type="entry name" value="DEXDc"/>
    <property type="match status" value="1"/>
</dbReference>
<keyword evidence="3" id="KW-1185">Reference proteome</keyword>
<dbReference type="Pfam" id="PF00271">
    <property type="entry name" value="Helicase_C"/>
    <property type="match status" value="1"/>
</dbReference>
<dbReference type="Proteomes" id="UP000572984">
    <property type="component" value="Unassembled WGS sequence"/>
</dbReference>
<dbReference type="PANTHER" id="PTHR47396:SF1">
    <property type="entry name" value="ATP-DEPENDENT HELICASE IRC3-RELATED"/>
    <property type="match status" value="1"/>
</dbReference>
<accession>A0A838BUI9</accession>
<comment type="caution">
    <text evidence="2">The sequence shown here is derived from an EMBL/GenBank/DDBJ whole genome shotgun (WGS) entry which is preliminary data.</text>
</comment>
<proteinExistence type="predicted"/>
<dbReference type="PANTHER" id="PTHR47396">
    <property type="entry name" value="TYPE I RESTRICTION ENZYME ECOKI R PROTEIN"/>
    <property type="match status" value="1"/>
</dbReference>
<dbReference type="GO" id="GO:0003677">
    <property type="term" value="F:DNA binding"/>
    <property type="evidence" value="ECO:0007669"/>
    <property type="project" value="InterPro"/>
</dbReference>
<dbReference type="SUPFAM" id="SSF52540">
    <property type="entry name" value="P-loop containing nucleoside triphosphate hydrolases"/>
    <property type="match status" value="1"/>
</dbReference>
<dbReference type="GO" id="GO:0005524">
    <property type="term" value="F:ATP binding"/>
    <property type="evidence" value="ECO:0007669"/>
    <property type="project" value="InterPro"/>
</dbReference>
<sequence length="563" mass="61708">MSLINLRPWQSEAVRQALTWLLETRPDRHFLINAAPGAGKTICASVIARHLLEANEIERVIVIAPRTQVVSQWADEFKTVTGRPMTKVTGAHGSIEAYGTDLCATWSAVQGLQDAFQQVCRASRTLVICDEHHHAAVKAAWGDKADSAFADARFVLVLTGTPIRSDGKKPVWLAYDSKGAIRHPEAGTYTLSYGKAVDLGYCRPITFHRHEGRFSVALPDGDAVAVSGTNAPRLSPALKRIKGLERAVDFYRLACTPKYLPDGTPDLTSYQASMLTWGIEKLNALRESIPNAGGLVIAPSIEVAEYMAALLEKLEQTPGSGRPSQAKPVLVHSNMRHAETLIDTFRDDDRRWLVSVAMVSEGVDIKRLRVLVYLPHAKTEVAFRQAMGRVVRNLREDDGSRAYVVMPVHKIFERFARRVEQEMSPAARKEAPRPALKICRVCAAPNPRSAPACIVCDAEFPPPPQLFKTCGGCGALNTSTAQGCQACGQSFQSPFGVTLEEALRVGAIIRGMDLDEDEVREGEKRGPQIRAGVLASGDQLLIKQIQGLPDEAWGRLLKILMLK</sequence>
<evidence type="ECO:0000313" key="2">
    <source>
        <dbReference type="EMBL" id="MBA1159018.1"/>
    </source>
</evidence>
<keyword evidence="2" id="KW-0067">ATP-binding</keyword>
<dbReference type="PROSITE" id="PS51192">
    <property type="entry name" value="HELICASE_ATP_BIND_1"/>
    <property type="match status" value="1"/>
</dbReference>
<evidence type="ECO:0000313" key="3">
    <source>
        <dbReference type="Proteomes" id="UP000572984"/>
    </source>
</evidence>
<dbReference type="Pfam" id="PF04851">
    <property type="entry name" value="ResIII"/>
    <property type="match status" value="1"/>
</dbReference>
<dbReference type="InterPro" id="IPR027417">
    <property type="entry name" value="P-loop_NTPase"/>
</dbReference>
<dbReference type="GO" id="GO:0016787">
    <property type="term" value="F:hydrolase activity"/>
    <property type="evidence" value="ECO:0007669"/>
    <property type="project" value="InterPro"/>
</dbReference>
<reference evidence="2 3" key="1">
    <citation type="submission" date="2020-07" db="EMBL/GenBank/DDBJ databases">
        <title>Draft genome and description of Microvirga mediterraneensis Marseille-Q2068 sp. nov.</title>
        <authorList>
            <person name="Boxberger M."/>
        </authorList>
    </citation>
    <scope>NUCLEOTIDE SEQUENCE [LARGE SCALE GENOMIC DNA]</scope>
    <source>
        <strain evidence="2 3">Marseille-Q2068</strain>
    </source>
</reference>
<organism evidence="2 3">
    <name type="scientific">Microvirga mediterraneensis</name>
    <dbReference type="NCBI Taxonomy" id="2754695"/>
    <lineage>
        <taxon>Bacteria</taxon>
        <taxon>Pseudomonadati</taxon>
        <taxon>Pseudomonadota</taxon>
        <taxon>Alphaproteobacteria</taxon>
        <taxon>Hyphomicrobiales</taxon>
        <taxon>Methylobacteriaceae</taxon>
        <taxon>Microvirga</taxon>
    </lineage>
</organism>
<dbReference type="InterPro" id="IPR001650">
    <property type="entry name" value="Helicase_C-like"/>
</dbReference>
<keyword evidence="2" id="KW-0547">Nucleotide-binding</keyword>
<dbReference type="InterPro" id="IPR050742">
    <property type="entry name" value="Helicase_Restrict-Modif_Enz"/>
</dbReference>
<dbReference type="RefSeq" id="WP_181054599.1">
    <property type="nucleotide sequence ID" value="NZ_JACDXJ010000002.1"/>
</dbReference>
<dbReference type="GO" id="GO:0005829">
    <property type="term" value="C:cytosol"/>
    <property type="evidence" value="ECO:0007669"/>
    <property type="project" value="TreeGrafter"/>
</dbReference>
<dbReference type="EMBL" id="JACDXJ010000002">
    <property type="protein sequence ID" value="MBA1159018.1"/>
    <property type="molecule type" value="Genomic_DNA"/>
</dbReference>
<keyword evidence="2" id="KW-0378">Hydrolase</keyword>
<name>A0A838BUI9_9HYPH</name>